<feature type="region of interest" description="Disordered" evidence="1">
    <location>
        <begin position="215"/>
        <end position="238"/>
    </location>
</feature>
<protein>
    <submittedName>
        <fullName evidence="2">Uncharacterized protein</fullName>
    </submittedName>
</protein>
<proteinExistence type="predicted"/>
<name>A0A1R3RGF3_ASPC5</name>
<evidence type="ECO:0000313" key="3">
    <source>
        <dbReference type="Proteomes" id="UP000188318"/>
    </source>
</evidence>
<dbReference type="STRING" id="602072.A0A1R3RGF3"/>
<sequence length="238" mass="27005">MSLFGPDLSRQVDLDNPTPQCEASMFSQLYDEQTLGHLVASSIMIPVSCALLEELFFSSGGITWETDECFPDWSAGNKHRMQRYRDSDGNARTKDRPKAIILGDTKYQWPHEEAIRIVRSNRHGYEHTRPDIVRPLEQVQFYCATYRCRFGFLITDEGLLLLEATQDTDIQRSPRPRRNVQPPSHHRVISSSTMDMSISSVSEAVSDMSVKSSELYTSLPGSQTRKVTSSLTTRPSQL</sequence>
<evidence type="ECO:0000313" key="2">
    <source>
        <dbReference type="EMBL" id="OOF93558.1"/>
    </source>
</evidence>
<dbReference type="OrthoDB" id="4367324at2759"/>
<feature type="compositionally biased region" description="Basic residues" evidence="1">
    <location>
        <begin position="174"/>
        <end position="188"/>
    </location>
</feature>
<organism evidence="2 3">
    <name type="scientific">Aspergillus carbonarius (strain ITEM 5010)</name>
    <dbReference type="NCBI Taxonomy" id="602072"/>
    <lineage>
        <taxon>Eukaryota</taxon>
        <taxon>Fungi</taxon>
        <taxon>Dikarya</taxon>
        <taxon>Ascomycota</taxon>
        <taxon>Pezizomycotina</taxon>
        <taxon>Eurotiomycetes</taxon>
        <taxon>Eurotiomycetidae</taxon>
        <taxon>Eurotiales</taxon>
        <taxon>Aspergillaceae</taxon>
        <taxon>Aspergillus</taxon>
        <taxon>Aspergillus subgen. Circumdati</taxon>
    </lineage>
</organism>
<dbReference type="VEuPathDB" id="FungiDB:ASPCADRAFT_508670"/>
<keyword evidence="3" id="KW-1185">Reference proteome</keyword>
<evidence type="ECO:0000256" key="1">
    <source>
        <dbReference type="SAM" id="MobiDB-lite"/>
    </source>
</evidence>
<reference evidence="3" key="1">
    <citation type="journal article" date="2017" name="Genome Biol.">
        <title>Comparative genomics reveals high biological diversity and specific adaptations in the industrially and medically important fungal genus Aspergillus.</title>
        <authorList>
            <person name="de Vries R.P."/>
            <person name="Riley R."/>
            <person name="Wiebenga A."/>
            <person name="Aguilar-Osorio G."/>
            <person name="Amillis S."/>
            <person name="Uchima C.A."/>
            <person name="Anderluh G."/>
            <person name="Asadollahi M."/>
            <person name="Askin M."/>
            <person name="Barry K."/>
            <person name="Battaglia E."/>
            <person name="Bayram O."/>
            <person name="Benocci T."/>
            <person name="Braus-Stromeyer S.A."/>
            <person name="Caldana C."/>
            <person name="Canovas D."/>
            <person name="Cerqueira G.C."/>
            <person name="Chen F."/>
            <person name="Chen W."/>
            <person name="Choi C."/>
            <person name="Clum A."/>
            <person name="Dos Santos R.A."/>
            <person name="Damasio A.R."/>
            <person name="Diallinas G."/>
            <person name="Emri T."/>
            <person name="Fekete E."/>
            <person name="Flipphi M."/>
            <person name="Freyberg S."/>
            <person name="Gallo A."/>
            <person name="Gournas C."/>
            <person name="Habgood R."/>
            <person name="Hainaut M."/>
            <person name="Harispe M.L."/>
            <person name="Henrissat B."/>
            <person name="Hilden K.S."/>
            <person name="Hope R."/>
            <person name="Hossain A."/>
            <person name="Karabika E."/>
            <person name="Karaffa L."/>
            <person name="Karanyi Z."/>
            <person name="Krasevec N."/>
            <person name="Kuo A."/>
            <person name="Kusch H."/>
            <person name="LaButti K."/>
            <person name="Lagendijk E.L."/>
            <person name="Lapidus A."/>
            <person name="Levasseur A."/>
            <person name="Lindquist E."/>
            <person name="Lipzen A."/>
            <person name="Logrieco A.F."/>
            <person name="MacCabe A."/>
            <person name="Maekelae M.R."/>
            <person name="Malavazi I."/>
            <person name="Melin P."/>
            <person name="Meyer V."/>
            <person name="Mielnichuk N."/>
            <person name="Miskei M."/>
            <person name="Molnar A.P."/>
            <person name="Mule G."/>
            <person name="Ngan C.Y."/>
            <person name="Orejas M."/>
            <person name="Orosz E."/>
            <person name="Ouedraogo J.P."/>
            <person name="Overkamp K.M."/>
            <person name="Park H.-S."/>
            <person name="Perrone G."/>
            <person name="Piumi F."/>
            <person name="Punt P.J."/>
            <person name="Ram A.F."/>
            <person name="Ramon A."/>
            <person name="Rauscher S."/>
            <person name="Record E."/>
            <person name="Riano-Pachon D.M."/>
            <person name="Robert V."/>
            <person name="Roehrig J."/>
            <person name="Ruller R."/>
            <person name="Salamov A."/>
            <person name="Salih N.S."/>
            <person name="Samson R.A."/>
            <person name="Sandor E."/>
            <person name="Sanguinetti M."/>
            <person name="Schuetze T."/>
            <person name="Sepcic K."/>
            <person name="Shelest E."/>
            <person name="Sherlock G."/>
            <person name="Sophianopoulou V."/>
            <person name="Squina F.M."/>
            <person name="Sun H."/>
            <person name="Susca A."/>
            <person name="Todd R.B."/>
            <person name="Tsang A."/>
            <person name="Unkles S.E."/>
            <person name="van de Wiele N."/>
            <person name="van Rossen-Uffink D."/>
            <person name="Oliveira J.V."/>
            <person name="Vesth T.C."/>
            <person name="Visser J."/>
            <person name="Yu J.-H."/>
            <person name="Zhou M."/>
            <person name="Andersen M.R."/>
            <person name="Archer D.B."/>
            <person name="Baker S.E."/>
            <person name="Benoit I."/>
            <person name="Brakhage A.A."/>
            <person name="Braus G.H."/>
            <person name="Fischer R."/>
            <person name="Frisvad J.C."/>
            <person name="Goldman G.H."/>
            <person name="Houbraken J."/>
            <person name="Oakley B."/>
            <person name="Pocsi I."/>
            <person name="Scazzocchio C."/>
            <person name="Seiboth B."/>
            <person name="vanKuyk P.A."/>
            <person name="Wortman J."/>
            <person name="Dyer P.S."/>
            <person name="Grigoriev I.V."/>
        </authorList>
    </citation>
    <scope>NUCLEOTIDE SEQUENCE [LARGE SCALE GENOMIC DNA]</scope>
    <source>
        <strain evidence="3">ITEM 5010</strain>
    </source>
</reference>
<accession>A0A1R3RGF3</accession>
<feature type="region of interest" description="Disordered" evidence="1">
    <location>
        <begin position="170"/>
        <end position="193"/>
    </location>
</feature>
<dbReference type="EMBL" id="KV907504">
    <property type="protein sequence ID" value="OOF93558.1"/>
    <property type="molecule type" value="Genomic_DNA"/>
</dbReference>
<dbReference type="Proteomes" id="UP000188318">
    <property type="component" value="Unassembled WGS sequence"/>
</dbReference>
<gene>
    <name evidence="2" type="ORF">ASPCADRAFT_508670</name>
</gene>
<dbReference type="AlphaFoldDB" id="A0A1R3RGF3"/>